<reference evidence="2" key="1">
    <citation type="submission" date="2018-08" db="EMBL/GenBank/DDBJ databases">
        <title>Thalassotalea euphylliae genome.</title>
        <authorList>
            <person name="Summers S."/>
            <person name="Rice S.A."/>
            <person name="Freckelton M.L."/>
            <person name="Nedved B.T."/>
            <person name="Hadfield M.G."/>
        </authorList>
    </citation>
    <scope>NUCLEOTIDE SEQUENCE [LARGE SCALE GENOMIC DNA]</scope>
    <source>
        <strain evidence="2">H3</strain>
    </source>
</reference>
<gene>
    <name evidence="1" type="ORF">DXX94_18440</name>
</gene>
<comment type="caution">
    <text evidence="1">The sequence shown here is derived from an EMBL/GenBank/DDBJ whole genome shotgun (WGS) entry which is preliminary data.</text>
</comment>
<name>A0A3E0U6X1_9GAMM</name>
<dbReference type="AlphaFoldDB" id="A0A3E0U6X1"/>
<evidence type="ECO:0000313" key="1">
    <source>
        <dbReference type="EMBL" id="REL32530.1"/>
    </source>
</evidence>
<dbReference type="Proteomes" id="UP000256899">
    <property type="component" value="Unassembled WGS sequence"/>
</dbReference>
<accession>A0A3E0U6X1</accession>
<keyword evidence="2" id="KW-1185">Reference proteome</keyword>
<sequence>MDIPAQPFRRLLRIDTFNIYSNNTQVTGYISGDFSSTAFVTNTSGLMTQPLWAEIPANQGGKAYLKMRKINSVGEAYVPKDVTIGVMILSAAESISVNLY</sequence>
<evidence type="ECO:0000313" key="2">
    <source>
        <dbReference type="Proteomes" id="UP000256899"/>
    </source>
</evidence>
<proteinExistence type="predicted"/>
<dbReference type="EMBL" id="QUOT01000001">
    <property type="protein sequence ID" value="REL32530.1"/>
    <property type="molecule type" value="Genomic_DNA"/>
</dbReference>
<protein>
    <submittedName>
        <fullName evidence="1">Uncharacterized protein</fullName>
    </submittedName>
</protein>
<organism evidence="1 2">
    <name type="scientific">Thalassotalea euphylliae</name>
    <dbReference type="NCBI Taxonomy" id="1655234"/>
    <lineage>
        <taxon>Bacteria</taxon>
        <taxon>Pseudomonadati</taxon>
        <taxon>Pseudomonadota</taxon>
        <taxon>Gammaproteobacteria</taxon>
        <taxon>Alteromonadales</taxon>
        <taxon>Colwelliaceae</taxon>
        <taxon>Thalassotalea</taxon>
    </lineage>
</organism>